<comment type="caution">
    <text evidence="2">The sequence shown here is derived from an EMBL/GenBank/DDBJ whole genome shotgun (WGS) entry which is preliminary data.</text>
</comment>
<gene>
    <name evidence="2" type="ORF">K8I29_13625</name>
</gene>
<dbReference type="Pfam" id="PF04246">
    <property type="entry name" value="RseC_MucC"/>
    <property type="match status" value="1"/>
</dbReference>
<organism evidence="2 3">
    <name type="scientific">Candidatus Nitrobium versatile</name>
    <dbReference type="NCBI Taxonomy" id="2884831"/>
    <lineage>
        <taxon>Bacteria</taxon>
        <taxon>Pseudomonadati</taxon>
        <taxon>Nitrospirota</taxon>
        <taxon>Nitrospiria</taxon>
        <taxon>Nitrospirales</taxon>
        <taxon>Nitrospiraceae</taxon>
        <taxon>Candidatus Nitrobium</taxon>
    </lineage>
</organism>
<feature type="transmembrane region" description="Helical" evidence="1">
    <location>
        <begin position="105"/>
        <end position="124"/>
    </location>
</feature>
<keyword evidence="1" id="KW-0812">Transmembrane</keyword>
<dbReference type="Proteomes" id="UP000705867">
    <property type="component" value="Unassembled WGS sequence"/>
</dbReference>
<name>A0A953JG43_9BACT</name>
<keyword evidence="1" id="KW-1133">Transmembrane helix</keyword>
<proteinExistence type="predicted"/>
<dbReference type="InterPro" id="IPR007359">
    <property type="entry name" value="SigmaE_reg_RseC_MucC"/>
</dbReference>
<dbReference type="EMBL" id="JAIOIV010000108">
    <property type="protein sequence ID" value="MBZ0157236.1"/>
    <property type="molecule type" value="Genomic_DNA"/>
</dbReference>
<dbReference type="PANTHER" id="PTHR35867">
    <property type="entry name" value="PROTEIN RSEC"/>
    <property type="match status" value="1"/>
</dbReference>
<accession>A0A953JG43</accession>
<sequence>MEEIGVVREINGPKALVAVQKQSSCESCPGGKLCSSMGGNEGRIEALNNAHARVGDTVRVVLKPYTYLKGTLLVYGIPSLLLIIGAVIGKEYLAPLLGMDPDGASALGGFGLFALGFLLMRLFTRKFEAKKEYMPVIEEILNPEH</sequence>
<dbReference type="AlphaFoldDB" id="A0A953JG43"/>
<protein>
    <submittedName>
        <fullName evidence="2">SoxR reducing system RseC family protein</fullName>
    </submittedName>
</protein>
<evidence type="ECO:0000313" key="2">
    <source>
        <dbReference type="EMBL" id="MBZ0157236.1"/>
    </source>
</evidence>
<evidence type="ECO:0000313" key="3">
    <source>
        <dbReference type="Proteomes" id="UP000705867"/>
    </source>
</evidence>
<evidence type="ECO:0000256" key="1">
    <source>
        <dbReference type="SAM" id="Phobius"/>
    </source>
</evidence>
<dbReference type="InterPro" id="IPR026268">
    <property type="entry name" value="RseC"/>
</dbReference>
<dbReference type="PIRSF" id="PIRSF004923">
    <property type="entry name" value="RseC"/>
    <property type="match status" value="1"/>
</dbReference>
<reference evidence="2" key="1">
    <citation type="journal article" date="2021" name="bioRxiv">
        <title>Unraveling nitrogen, sulfur and carbon metabolic pathways and microbial community transcriptional responses to substrate deprivation and toxicity stresses in a bioreactor mimicking anoxic brackish coastal sediment conditions.</title>
        <authorList>
            <person name="Martins P.D."/>
            <person name="Echeveste M.J."/>
            <person name="Arshad A."/>
            <person name="Kurth J."/>
            <person name="Ouboter H."/>
            <person name="Jetten M.S.M."/>
            <person name="Welte C.U."/>
        </authorList>
    </citation>
    <scope>NUCLEOTIDE SEQUENCE</scope>
    <source>
        <strain evidence="2">MAG_39</strain>
    </source>
</reference>
<dbReference type="PANTHER" id="PTHR35867:SF1">
    <property type="entry name" value="PROTEIN RSEC"/>
    <property type="match status" value="1"/>
</dbReference>
<reference evidence="2" key="2">
    <citation type="submission" date="2021-08" db="EMBL/GenBank/DDBJ databases">
        <authorList>
            <person name="Dalcin Martins P."/>
        </authorList>
    </citation>
    <scope>NUCLEOTIDE SEQUENCE</scope>
    <source>
        <strain evidence="2">MAG_39</strain>
    </source>
</reference>
<feature type="transmembrane region" description="Helical" evidence="1">
    <location>
        <begin position="72"/>
        <end position="93"/>
    </location>
</feature>
<keyword evidence="1" id="KW-0472">Membrane</keyword>